<dbReference type="PANTHER" id="PTHR30627">
    <property type="entry name" value="PEPTIDOGLYCAN D,D-TRANSPEPTIDASE"/>
    <property type="match status" value="1"/>
</dbReference>
<dbReference type="Pfam" id="PF00905">
    <property type="entry name" value="Transpeptidase"/>
    <property type="match status" value="1"/>
</dbReference>
<dbReference type="InterPro" id="IPR012338">
    <property type="entry name" value="Beta-lactam/transpept-like"/>
</dbReference>
<evidence type="ECO:0000256" key="1">
    <source>
        <dbReference type="ARBA" id="ARBA00004167"/>
    </source>
</evidence>
<keyword evidence="5" id="KW-0133">Cell shape</keyword>
<evidence type="ECO:0000259" key="12">
    <source>
        <dbReference type="Pfam" id="PF03717"/>
    </source>
</evidence>
<protein>
    <recommendedName>
        <fullName evidence="15">Penicillin-binding protein 2</fullName>
    </recommendedName>
</protein>
<accession>A0A1F7YWF7</accession>
<dbReference type="GO" id="GO:0009252">
    <property type="term" value="P:peptidoglycan biosynthetic process"/>
    <property type="evidence" value="ECO:0007669"/>
    <property type="project" value="UniProtKB-KW"/>
</dbReference>
<dbReference type="GO" id="GO:0008658">
    <property type="term" value="F:penicillin binding"/>
    <property type="evidence" value="ECO:0007669"/>
    <property type="project" value="InterPro"/>
</dbReference>
<evidence type="ECO:0000256" key="2">
    <source>
        <dbReference type="ARBA" id="ARBA00004236"/>
    </source>
</evidence>
<dbReference type="InterPro" id="IPR036138">
    <property type="entry name" value="PBP_dimer_sf"/>
</dbReference>
<comment type="caution">
    <text evidence="13">The sequence shown here is derived from an EMBL/GenBank/DDBJ whole genome shotgun (WGS) entry which is preliminary data.</text>
</comment>
<feature type="domain" description="Penicillin-binding protein transpeptidase" evidence="11">
    <location>
        <begin position="256"/>
        <end position="556"/>
    </location>
</feature>
<keyword evidence="7 10" id="KW-1133">Transmembrane helix</keyword>
<evidence type="ECO:0008006" key="15">
    <source>
        <dbReference type="Google" id="ProtNLM"/>
    </source>
</evidence>
<evidence type="ECO:0000313" key="14">
    <source>
        <dbReference type="Proteomes" id="UP000178870"/>
    </source>
</evidence>
<keyword evidence="4 10" id="KW-0812">Transmembrane</keyword>
<evidence type="ECO:0000256" key="10">
    <source>
        <dbReference type="SAM" id="Phobius"/>
    </source>
</evidence>
<evidence type="ECO:0000256" key="6">
    <source>
        <dbReference type="ARBA" id="ARBA00022984"/>
    </source>
</evidence>
<dbReference type="Gene3D" id="3.90.1310.10">
    <property type="entry name" value="Penicillin-binding protein 2a (Domain 2)"/>
    <property type="match status" value="1"/>
</dbReference>
<dbReference type="SUPFAM" id="SSF56519">
    <property type="entry name" value="Penicillin binding protein dimerisation domain"/>
    <property type="match status" value="1"/>
</dbReference>
<keyword evidence="9" id="KW-0961">Cell wall biogenesis/degradation</keyword>
<sequence length="562" mass="61717">MEAAIQILQELLLPPQELESWLQIIQTALMMQSAATPKIQSWLSWFFRGLLLLGMVVIIGRLAELQVIKGAYYRELAEGNRVRRVAIVAPRGKILDKDGVLLVDNEPVKKTVKFDPLEGYTKGLADENTPEEQTIVEWRRKYIYGPDFAHITGYLGEVDAEEVDKVDPECAHKGARQLGSFVGRGGLEQYYNCRLRGIDGEELVEVDTMGNRVRTLGRRAPIPGEDVKTSLNYKLQRKVAETMKGKVGLPAQAGSVIVTDTIGHVFALYSSPAFDPNEDISKFLTDTSLPMFNRVIAGTYHPGSIFKIVTTTAAVEEGKIESEYTYEDKGVISIDEFQYNNWYFTQYGGTEGVINVVRAIARSTDTFFYEVGSLVGAEALSNWAKRFGLSEPTGIDLPGEASGLVPSPEWKKAVKGERWYLGNTYHMAIGQGDLAVTPLANHRLAGFVANGGKLCDLKLVQEPVCRSLNVSSEVLGLIKEGMRGACDAGGTGVPFFDFSPDVGCKTGTAETSVKDETHAWFTVFAPLDNPEYVITVLVEKGGEGSKVAAPIAREIADFIFHP</sequence>
<dbReference type="GO" id="GO:0071555">
    <property type="term" value="P:cell wall organization"/>
    <property type="evidence" value="ECO:0007669"/>
    <property type="project" value="UniProtKB-KW"/>
</dbReference>
<keyword evidence="8 10" id="KW-0472">Membrane</keyword>
<dbReference type="Proteomes" id="UP000178870">
    <property type="component" value="Unassembled WGS sequence"/>
</dbReference>
<evidence type="ECO:0000256" key="7">
    <source>
        <dbReference type="ARBA" id="ARBA00022989"/>
    </source>
</evidence>
<dbReference type="GO" id="GO:0071972">
    <property type="term" value="F:peptidoglycan L,D-transpeptidase activity"/>
    <property type="evidence" value="ECO:0007669"/>
    <property type="project" value="TreeGrafter"/>
</dbReference>
<dbReference type="AlphaFoldDB" id="A0A1F7YWF7"/>
<keyword evidence="6" id="KW-0573">Peptidoglycan synthesis</keyword>
<dbReference type="InterPro" id="IPR005311">
    <property type="entry name" value="PBP_dimer"/>
</dbReference>
<gene>
    <name evidence="13" type="ORF">A2803_00395</name>
</gene>
<comment type="subcellular location">
    <subcellularLocation>
        <location evidence="2">Cell membrane</location>
    </subcellularLocation>
    <subcellularLocation>
        <location evidence="1">Membrane</location>
        <topology evidence="1">Single-pass membrane protein</topology>
    </subcellularLocation>
</comment>
<evidence type="ECO:0000256" key="4">
    <source>
        <dbReference type="ARBA" id="ARBA00022692"/>
    </source>
</evidence>
<dbReference type="SUPFAM" id="SSF56601">
    <property type="entry name" value="beta-lactamase/transpeptidase-like"/>
    <property type="match status" value="1"/>
</dbReference>
<reference evidence="13 14" key="1">
    <citation type="journal article" date="2016" name="Nat. Commun.">
        <title>Thousands of microbial genomes shed light on interconnected biogeochemical processes in an aquifer system.</title>
        <authorList>
            <person name="Anantharaman K."/>
            <person name="Brown C.T."/>
            <person name="Hug L.A."/>
            <person name="Sharon I."/>
            <person name="Castelle C.J."/>
            <person name="Probst A.J."/>
            <person name="Thomas B.C."/>
            <person name="Singh A."/>
            <person name="Wilkins M.J."/>
            <person name="Karaoz U."/>
            <person name="Brodie E.L."/>
            <person name="Williams K.H."/>
            <person name="Hubbard S.S."/>
            <person name="Banfield J.F."/>
        </authorList>
    </citation>
    <scope>NUCLEOTIDE SEQUENCE [LARGE SCALE GENOMIC DNA]</scope>
</reference>
<dbReference type="EMBL" id="MGGP01000023">
    <property type="protein sequence ID" value="OGM31607.1"/>
    <property type="molecule type" value="Genomic_DNA"/>
</dbReference>
<dbReference type="InterPro" id="IPR050515">
    <property type="entry name" value="Beta-lactam/transpept"/>
</dbReference>
<dbReference type="Pfam" id="PF03717">
    <property type="entry name" value="PBP_dimer"/>
    <property type="match status" value="1"/>
</dbReference>
<dbReference type="InterPro" id="IPR001460">
    <property type="entry name" value="PCN-bd_Tpept"/>
</dbReference>
<organism evidence="13 14">
    <name type="scientific">Candidatus Woesebacteria bacterium RIFCSPHIGHO2_01_FULL_44_21</name>
    <dbReference type="NCBI Taxonomy" id="1802503"/>
    <lineage>
        <taxon>Bacteria</taxon>
        <taxon>Candidatus Woeseibacteriota</taxon>
    </lineage>
</organism>
<proteinExistence type="predicted"/>
<dbReference type="PANTHER" id="PTHR30627:SF2">
    <property type="entry name" value="PEPTIDOGLYCAN D,D-TRANSPEPTIDASE MRDA"/>
    <property type="match status" value="1"/>
</dbReference>
<feature type="domain" description="Penicillin-binding protein dimerisation" evidence="12">
    <location>
        <begin position="133"/>
        <end position="215"/>
    </location>
</feature>
<evidence type="ECO:0000256" key="5">
    <source>
        <dbReference type="ARBA" id="ARBA00022960"/>
    </source>
</evidence>
<feature type="transmembrane region" description="Helical" evidence="10">
    <location>
        <begin position="45"/>
        <end position="63"/>
    </location>
</feature>
<evidence type="ECO:0000256" key="9">
    <source>
        <dbReference type="ARBA" id="ARBA00023316"/>
    </source>
</evidence>
<dbReference type="Gene3D" id="3.40.710.10">
    <property type="entry name" value="DD-peptidase/beta-lactamase superfamily"/>
    <property type="match status" value="1"/>
</dbReference>
<name>A0A1F7YWF7_9BACT</name>
<evidence type="ECO:0000259" key="11">
    <source>
        <dbReference type="Pfam" id="PF00905"/>
    </source>
</evidence>
<dbReference type="GO" id="GO:0005886">
    <property type="term" value="C:plasma membrane"/>
    <property type="evidence" value="ECO:0007669"/>
    <property type="project" value="UniProtKB-SubCell"/>
</dbReference>
<dbReference type="GO" id="GO:0008360">
    <property type="term" value="P:regulation of cell shape"/>
    <property type="evidence" value="ECO:0007669"/>
    <property type="project" value="UniProtKB-KW"/>
</dbReference>
<keyword evidence="3" id="KW-1003">Cell membrane</keyword>
<evidence type="ECO:0000313" key="13">
    <source>
        <dbReference type="EMBL" id="OGM31607.1"/>
    </source>
</evidence>
<evidence type="ECO:0000256" key="8">
    <source>
        <dbReference type="ARBA" id="ARBA00023136"/>
    </source>
</evidence>
<evidence type="ECO:0000256" key="3">
    <source>
        <dbReference type="ARBA" id="ARBA00022475"/>
    </source>
</evidence>